<keyword evidence="4 5" id="KW-0732">Signal</keyword>
<dbReference type="Pfam" id="PF00496">
    <property type="entry name" value="SBP_bac_5"/>
    <property type="match status" value="1"/>
</dbReference>
<accession>A0A831RXG5</accession>
<dbReference type="Gene3D" id="3.90.76.10">
    <property type="entry name" value="Dipeptide-binding Protein, Domain 1"/>
    <property type="match status" value="1"/>
</dbReference>
<dbReference type="InterPro" id="IPR000914">
    <property type="entry name" value="SBP_5_dom"/>
</dbReference>
<comment type="similarity">
    <text evidence="2">Belongs to the bacterial solute-binding protein 5 family.</text>
</comment>
<comment type="subcellular location">
    <subcellularLocation>
        <location evidence="1">Cell envelope</location>
    </subcellularLocation>
</comment>
<keyword evidence="3" id="KW-0813">Transport</keyword>
<evidence type="ECO:0000256" key="1">
    <source>
        <dbReference type="ARBA" id="ARBA00004196"/>
    </source>
</evidence>
<dbReference type="PANTHER" id="PTHR30290">
    <property type="entry name" value="PERIPLASMIC BINDING COMPONENT OF ABC TRANSPORTER"/>
    <property type="match status" value="1"/>
</dbReference>
<reference evidence="7" key="1">
    <citation type="journal article" date="2020" name="mSystems">
        <title>Genome- and Community-Level Interaction Insights into Carbon Utilization and Element Cycling Functions of Hydrothermarchaeota in Hydrothermal Sediment.</title>
        <authorList>
            <person name="Zhou Z."/>
            <person name="Liu Y."/>
            <person name="Xu W."/>
            <person name="Pan J."/>
            <person name="Luo Z.H."/>
            <person name="Li M."/>
        </authorList>
    </citation>
    <scope>NUCLEOTIDE SEQUENCE [LARGE SCALE GENOMIC DNA]</scope>
    <source>
        <strain evidence="7">HyVt-458</strain>
    </source>
</reference>
<feature type="signal peptide" evidence="5">
    <location>
        <begin position="1"/>
        <end position="20"/>
    </location>
</feature>
<feature type="chain" id="PRO_5032665451" evidence="5">
    <location>
        <begin position="21"/>
        <end position="532"/>
    </location>
</feature>
<dbReference type="PANTHER" id="PTHR30290:SF10">
    <property type="entry name" value="PERIPLASMIC OLIGOPEPTIDE-BINDING PROTEIN-RELATED"/>
    <property type="match status" value="1"/>
</dbReference>
<evidence type="ECO:0000259" key="6">
    <source>
        <dbReference type="Pfam" id="PF00496"/>
    </source>
</evidence>
<evidence type="ECO:0000256" key="4">
    <source>
        <dbReference type="ARBA" id="ARBA00022729"/>
    </source>
</evidence>
<dbReference type="PROSITE" id="PS01040">
    <property type="entry name" value="SBP_BACTERIAL_5"/>
    <property type="match status" value="1"/>
</dbReference>
<dbReference type="SUPFAM" id="SSF53850">
    <property type="entry name" value="Periplasmic binding protein-like II"/>
    <property type="match status" value="1"/>
</dbReference>
<gene>
    <name evidence="7" type="ORF">ENJ12_09145</name>
</gene>
<dbReference type="FunFam" id="3.90.76.10:FF:000001">
    <property type="entry name" value="Oligopeptide ABC transporter substrate-binding protein"/>
    <property type="match status" value="1"/>
</dbReference>
<dbReference type="CDD" id="cd08504">
    <property type="entry name" value="PBP2_OppA"/>
    <property type="match status" value="1"/>
</dbReference>
<sequence>MNRLMLLMLAALLYSGAAVPRPENLAKEQVLHRGNGAEVQTLDPHKAEGVPSSNILRDLYEGLTIEAPDGKVIPGTAESWEISDDGKTYVFHIRKNAKWSNGDPVTAHDFVYGLRRSVDPATASKYSQILAPILNAEDVIAGKQPVENLGVKALDDYTLEIRLKASTPYFLGLLNHSSTYPVHRASVEAYGGQFSRPGKMVSNGAYVLKEWVVQSHIKLERNPNYWDNDDTIIDTVYYYPIEDQSTELKRYRAGEIDRTEEVPSQQIKWIRKNLADELQISPYLGSYYFGFNLTRPPFKDNLKLRRALSMAINREIITDKVIARGEKPLYSWVPPGISGYKAARFDYADWSQKKRVEEARRLYKEAGYSRSNPLTVEIRYNTSENHKKLAIAIAAMWKQTLGVKTRLVNEEWKVFLENRKQKQVTQVFRAGWIGDYNDPYNFMEILHSKHGLNDSAYVNSEYDALLQQASTETDPQKRFDIMHKAEELVLRDHPVMPIYSYVSSHLIKPWVGNYVPNVLDHNYTKDLYIFKH</sequence>
<dbReference type="GO" id="GO:0043190">
    <property type="term" value="C:ATP-binding cassette (ABC) transporter complex"/>
    <property type="evidence" value="ECO:0007669"/>
    <property type="project" value="InterPro"/>
</dbReference>
<dbReference type="InterPro" id="IPR039424">
    <property type="entry name" value="SBP_5"/>
</dbReference>
<dbReference type="Proteomes" id="UP000886339">
    <property type="component" value="Unassembled WGS sequence"/>
</dbReference>
<dbReference type="PIRSF" id="PIRSF002741">
    <property type="entry name" value="MppA"/>
    <property type="match status" value="1"/>
</dbReference>
<evidence type="ECO:0000256" key="5">
    <source>
        <dbReference type="SAM" id="SignalP"/>
    </source>
</evidence>
<evidence type="ECO:0000313" key="7">
    <source>
        <dbReference type="EMBL" id="HEC07005.1"/>
    </source>
</evidence>
<dbReference type="InterPro" id="IPR030678">
    <property type="entry name" value="Peptide/Ni-bd"/>
</dbReference>
<dbReference type="GO" id="GO:0030288">
    <property type="term" value="C:outer membrane-bounded periplasmic space"/>
    <property type="evidence" value="ECO:0007669"/>
    <property type="project" value="TreeGrafter"/>
</dbReference>
<dbReference type="EMBL" id="DRLF01000319">
    <property type="protein sequence ID" value="HEC07005.1"/>
    <property type="molecule type" value="Genomic_DNA"/>
</dbReference>
<protein>
    <submittedName>
        <fullName evidence="7">Peptide ABC transporter substrate-binding protein</fullName>
    </submittedName>
</protein>
<evidence type="ECO:0000256" key="3">
    <source>
        <dbReference type="ARBA" id="ARBA00022448"/>
    </source>
</evidence>
<dbReference type="GO" id="GO:1904680">
    <property type="term" value="F:peptide transmembrane transporter activity"/>
    <property type="evidence" value="ECO:0007669"/>
    <property type="project" value="TreeGrafter"/>
</dbReference>
<feature type="domain" description="Solute-binding protein family 5" evidence="6">
    <location>
        <begin position="71"/>
        <end position="449"/>
    </location>
</feature>
<evidence type="ECO:0000256" key="2">
    <source>
        <dbReference type="ARBA" id="ARBA00005695"/>
    </source>
</evidence>
<dbReference type="Gene3D" id="3.10.105.10">
    <property type="entry name" value="Dipeptide-binding Protein, Domain 3"/>
    <property type="match status" value="1"/>
</dbReference>
<comment type="caution">
    <text evidence="7">The sequence shown here is derived from an EMBL/GenBank/DDBJ whole genome shotgun (WGS) entry which is preliminary data.</text>
</comment>
<dbReference type="InterPro" id="IPR023765">
    <property type="entry name" value="SBP_5_CS"/>
</dbReference>
<dbReference type="Gene3D" id="3.40.190.10">
    <property type="entry name" value="Periplasmic binding protein-like II"/>
    <property type="match status" value="1"/>
</dbReference>
<dbReference type="FunFam" id="3.10.105.10:FF:000001">
    <property type="entry name" value="Oligopeptide ABC transporter, oligopeptide-binding protein"/>
    <property type="match status" value="1"/>
</dbReference>
<organism evidence="7">
    <name type="scientific">Thiolapillus brandeum</name>
    <dbReference type="NCBI Taxonomy" id="1076588"/>
    <lineage>
        <taxon>Bacteria</taxon>
        <taxon>Pseudomonadati</taxon>
        <taxon>Pseudomonadota</taxon>
        <taxon>Gammaproteobacteria</taxon>
        <taxon>Chromatiales</taxon>
        <taxon>Sedimenticolaceae</taxon>
        <taxon>Thiolapillus</taxon>
    </lineage>
</organism>
<name>A0A831RXG5_9GAMM</name>
<proteinExistence type="inferred from homology"/>
<dbReference type="AlphaFoldDB" id="A0A831RXG5"/>
<dbReference type="GO" id="GO:0015833">
    <property type="term" value="P:peptide transport"/>
    <property type="evidence" value="ECO:0007669"/>
    <property type="project" value="TreeGrafter"/>
</dbReference>